<evidence type="ECO:0000256" key="1">
    <source>
        <dbReference type="SAM" id="SignalP"/>
    </source>
</evidence>
<dbReference type="InterPro" id="IPR021889">
    <property type="entry name" value="DUF3500"/>
</dbReference>
<feature type="chain" id="PRO_5047334756" evidence="1">
    <location>
        <begin position="24"/>
        <end position="560"/>
    </location>
</feature>
<dbReference type="Pfam" id="PF12006">
    <property type="entry name" value="DUF3500"/>
    <property type="match status" value="1"/>
</dbReference>
<protein>
    <submittedName>
        <fullName evidence="2">DUF3500 domain-containing protein</fullName>
    </submittedName>
</protein>
<proteinExistence type="predicted"/>
<dbReference type="RefSeq" id="WP_314002263.1">
    <property type="nucleotide sequence ID" value="NZ_JASJOT010000027.1"/>
</dbReference>
<organism evidence="2 3">
    <name type="scientific">Xanthocytophaga flava</name>
    <dbReference type="NCBI Taxonomy" id="3048013"/>
    <lineage>
        <taxon>Bacteria</taxon>
        <taxon>Pseudomonadati</taxon>
        <taxon>Bacteroidota</taxon>
        <taxon>Cytophagia</taxon>
        <taxon>Cytophagales</taxon>
        <taxon>Rhodocytophagaceae</taxon>
        <taxon>Xanthocytophaga</taxon>
    </lineage>
</organism>
<dbReference type="PANTHER" id="PTHR37489">
    <property type="entry name" value="DUF3500 DOMAIN-CONTAINING PROTEIN"/>
    <property type="match status" value="1"/>
</dbReference>
<keyword evidence="3" id="KW-1185">Reference proteome</keyword>
<evidence type="ECO:0000313" key="3">
    <source>
        <dbReference type="Proteomes" id="UP001228581"/>
    </source>
</evidence>
<feature type="signal peptide" evidence="1">
    <location>
        <begin position="1"/>
        <end position="23"/>
    </location>
</feature>
<dbReference type="PROSITE" id="PS51257">
    <property type="entry name" value="PROKAR_LIPOPROTEIN"/>
    <property type="match status" value="1"/>
</dbReference>
<dbReference type="PANTHER" id="PTHR37489:SF1">
    <property type="entry name" value="DUF3500 DOMAIN-CONTAINING PROTEIN"/>
    <property type="match status" value="1"/>
</dbReference>
<gene>
    <name evidence="2" type="ORF">QNI19_29040</name>
</gene>
<comment type="caution">
    <text evidence="2">The sequence shown here is derived from an EMBL/GenBank/DDBJ whole genome shotgun (WGS) entry which is preliminary data.</text>
</comment>
<dbReference type="Proteomes" id="UP001228581">
    <property type="component" value="Unassembled WGS sequence"/>
</dbReference>
<sequence>MIGKKNVLSFLFGLCVLFIVSCKTDTETSTTASISGITCSSATFSGTPVLSTTFSGTATVPYSGGNSLNYTAGEAIASTGVTGLTATLQAGTLSEGSGSFTYTITGTPTSSGTASFEISFGEQSCTLNLPVASAAASVSALTCSSAIFSTTTAISGSSYTGTATVPYTGGNSVAYAAGDAITSTGVTGLTATLQAGTLSSSGTLVYTITGTPASSGTASFAITFGGQSCSLSLSVGEGTTSSCDSESGVAKIVCLAEAFKATLSSSQISTLQLDYTFTNAKKWSNLPAGMSARNGIKLGSLSSTQLVAAKALIKEMTGTVANEGYDEVQQVWLADDYLYANGGGSDYGSGNYYIAFLGTPSMTGTFEILETGHHKTVANTYINGVLVGATPHFEAVEPISWTSSGTTYAPISQERDTFVSFLNSLSSTQLSSAKSSSTFSDLVLVPGKEWQFPSTRSGMQCSGLSSSQKSALLEVIKTYTNDIDETDAAAFLTLYTNELDDTYVLYSGTTAMTTKFDYFRIDGPHVWIEFVVAGGVIFQNQTHIHSIWRDRSTDYAGTKN</sequence>
<reference evidence="2 3" key="1">
    <citation type="submission" date="2023-05" db="EMBL/GenBank/DDBJ databases">
        <authorList>
            <person name="Zhang X."/>
        </authorList>
    </citation>
    <scope>NUCLEOTIDE SEQUENCE [LARGE SCALE GENOMIC DNA]</scope>
    <source>
        <strain evidence="2 3">DM2B3-1</strain>
    </source>
</reference>
<name>A0ABT7CTG1_9BACT</name>
<keyword evidence="1" id="KW-0732">Signal</keyword>
<dbReference type="EMBL" id="JASJOT010000027">
    <property type="protein sequence ID" value="MDJ1497018.1"/>
    <property type="molecule type" value="Genomic_DNA"/>
</dbReference>
<accession>A0ABT7CTG1</accession>
<evidence type="ECO:0000313" key="2">
    <source>
        <dbReference type="EMBL" id="MDJ1497018.1"/>
    </source>
</evidence>